<dbReference type="PANTHER" id="PTHR23501:SF197">
    <property type="entry name" value="COMD"/>
    <property type="match status" value="1"/>
</dbReference>
<reference evidence="11 12" key="1">
    <citation type="submission" date="2020-08" db="EMBL/GenBank/DDBJ databases">
        <title>Sequencing the genomes of 1000 actinobacteria strains.</title>
        <authorList>
            <person name="Klenk H.-P."/>
        </authorList>
    </citation>
    <scope>NUCLEOTIDE SEQUENCE [LARGE SCALE GENOMIC DNA]</scope>
    <source>
        <strain evidence="11 12">DSM 45298</strain>
    </source>
</reference>
<keyword evidence="6 9" id="KW-1133">Transmembrane helix</keyword>
<evidence type="ECO:0000259" key="10">
    <source>
        <dbReference type="PROSITE" id="PS50850"/>
    </source>
</evidence>
<dbReference type="EMBL" id="JACIFP010000001">
    <property type="protein sequence ID" value="MBB4137013.1"/>
    <property type="molecule type" value="Genomic_DNA"/>
</dbReference>
<comment type="caution">
    <text evidence="11">The sequence shown here is derived from an EMBL/GenBank/DDBJ whole genome shotgun (WGS) entry which is preliminary data.</text>
</comment>
<dbReference type="NCBIfam" id="TIGR00711">
    <property type="entry name" value="efflux_EmrB"/>
    <property type="match status" value="1"/>
</dbReference>
<feature type="transmembrane region" description="Helical" evidence="9">
    <location>
        <begin position="478"/>
        <end position="500"/>
    </location>
</feature>
<dbReference type="InterPro" id="IPR011701">
    <property type="entry name" value="MFS"/>
</dbReference>
<dbReference type="InterPro" id="IPR004638">
    <property type="entry name" value="EmrB-like"/>
</dbReference>
<evidence type="ECO:0000256" key="6">
    <source>
        <dbReference type="ARBA" id="ARBA00022989"/>
    </source>
</evidence>
<evidence type="ECO:0000313" key="11">
    <source>
        <dbReference type="EMBL" id="MBB4137013.1"/>
    </source>
</evidence>
<feature type="transmembrane region" description="Helical" evidence="9">
    <location>
        <begin position="372"/>
        <end position="392"/>
    </location>
</feature>
<dbReference type="PANTHER" id="PTHR23501">
    <property type="entry name" value="MAJOR FACILITATOR SUPERFAMILY"/>
    <property type="match status" value="1"/>
</dbReference>
<feature type="transmembrane region" description="Helical" evidence="9">
    <location>
        <begin position="144"/>
        <end position="162"/>
    </location>
</feature>
<evidence type="ECO:0000313" key="12">
    <source>
        <dbReference type="Proteomes" id="UP000551501"/>
    </source>
</evidence>
<evidence type="ECO:0000256" key="2">
    <source>
        <dbReference type="ARBA" id="ARBA00007520"/>
    </source>
</evidence>
<keyword evidence="12" id="KW-1185">Reference proteome</keyword>
<dbReference type="AlphaFoldDB" id="A0A840F3F3"/>
<dbReference type="PRINTS" id="PR01036">
    <property type="entry name" value="TCRTETB"/>
</dbReference>
<dbReference type="FunFam" id="1.20.1720.10:FF:000004">
    <property type="entry name" value="EmrB/QacA family drug resistance transporter"/>
    <property type="match status" value="1"/>
</dbReference>
<name>A0A840F3F3_9ACTN</name>
<feature type="compositionally biased region" description="Low complexity" evidence="8">
    <location>
        <begin position="532"/>
        <end position="546"/>
    </location>
</feature>
<accession>A0A840F3F3</accession>
<dbReference type="Gene3D" id="1.20.1250.20">
    <property type="entry name" value="MFS general substrate transporter like domains"/>
    <property type="match status" value="1"/>
</dbReference>
<dbReference type="GO" id="GO:0005886">
    <property type="term" value="C:plasma membrane"/>
    <property type="evidence" value="ECO:0007669"/>
    <property type="project" value="UniProtKB-SubCell"/>
</dbReference>
<evidence type="ECO:0000256" key="3">
    <source>
        <dbReference type="ARBA" id="ARBA00022448"/>
    </source>
</evidence>
<feature type="compositionally biased region" description="Basic and acidic residues" evidence="8">
    <location>
        <begin position="547"/>
        <end position="557"/>
    </location>
</feature>
<dbReference type="InterPro" id="IPR036259">
    <property type="entry name" value="MFS_trans_sf"/>
</dbReference>
<feature type="transmembrane region" description="Helical" evidence="9">
    <location>
        <begin position="118"/>
        <end position="137"/>
    </location>
</feature>
<feature type="region of interest" description="Disordered" evidence="8">
    <location>
        <begin position="516"/>
        <end position="557"/>
    </location>
</feature>
<feature type="transmembrane region" description="Helical" evidence="9">
    <location>
        <begin position="56"/>
        <end position="74"/>
    </location>
</feature>
<dbReference type="InterPro" id="IPR020846">
    <property type="entry name" value="MFS_dom"/>
</dbReference>
<feature type="transmembrane region" description="Helical" evidence="9">
    <location>
        <begin position="86"/>
        <end position="112"/>
    </location>
</feature>
<dbReference type="Proteomes" id="UP000551501">
    <property type="component" value="Unassembled WGS sequence"/>
</dbReference>
<feature type="transmembrane region" description="Helical" evidence="9">
    <location>
        <begin position="174"/>
        <end position="197"/>
    </location>
</feature>
<evidence type="ECO:0000256" key="8">
    <source>
        <dbReference type="SAM" id="MobiDB-lite"/>
    </source>
</evidence>
<evidence type="ECO:0000256" key="4">
    <source>
        <dbReference type="ARBA" id="ARBA00022475"/>
    </source>
</evidence>
<evidence type="ECO:0000256" key="7">
    <source>
        <dbReference type="ARBA" id="ARBA00023136"/>
    </source>
</evidence>
<comment type="subcellular location">
    <subcellularLocation>
        <location evidence="1">Cell membrane</location>
        <topology evidence="1">Multi-pass membrane protein</topology>
    </subcellularLocation>
</comment>
<dbReference type="CDD" id="cd17502">
    <property type="entry name" value="MFS_Azr1_MDR_like"/>
    <property type="match status" value="1"/>
</dbReference>
<feature type="transmembrane region" description="Helical" evidence="9">
    <location>
        <begin position="278"/>
        <end position="297"/>
    </location>
</feature>
<dbReference type="Gene3D" id="1.20.1720.10">
    <property type="entry name" value="Multidrug resistance protein D"/>
    <property type="match status" value="1"/>
</dbReference>
<keyword evidence="7 9" id="KW-0472">Membrane</keyword>
<feature type="transmembrane region" description="Helical" evidence="9">
    <location>
        <begin position="342"/>
        <end position="360"/>
    </location>
</feature>
<dbReference type="GO" id="GO:0022857">
    <property type="term" value="F:transmembrane transporter activity"/>
    <property type="evidence" value="ECO:0007669"/>
    <property type="project" value="InterPro"/>
</dbReference>
<feature type="transmembrane region" description="Helical" evidence="9">
    <location>
        <begin position="18"/>
        <end position="36"/>
    </location>
</feature>
<dbReference type="RefSeq" id="WP_183371920.1">
    <property type="nucleotide sequence ID" value="NZ_BAABHL010000126.1"/>
</dbReference>
<organism evidence="11 12">
    <name type="scientific">Gordonia humi</name>
    <dbReference type="NCBI Taxonomy" id="686429"/>
    <lineage>
        <taxon>Bacteria</taxon>
        <taxon>Bacillati</taxon>
        <taxon>Actinomycetota</taxon>
        <taxon>Actinomycetes</taxon>
        <taxon>Mycobacteriales</taxon>
        <taxon>Gordoniaceae</taxon>
        <taxon>Gordonia</taxon>
    </lineage>
</organism>
<keyword evidence="5 9" id="KW-0812">Transmembrane</keyword>
<protein>
    <submittedName>
        <fullName evidence="11">EmrB/QacA subfamily drug resistance transporter</fullName>
    </submittedName>
</protein>
<evidence type="ECO:0000256" key="9">
    <source>
        <dbReference type="SAM" id="Phobius"/>
    </source>
</evidence>
<dbReference type="Pfam" id="PF07690">
    <property type="entry name" value="MFS_1"/>
    <property type="match status" value="1"/>
</dbReference>
<keyword evidence="3" id="KW-0813">Transport</keyword>
<gene>
    <name evidence="11" type="ORF">BKA16_003565</name>
</gene>
<evidence type="ECO:0000256" key="1">
    <source>
        <dbReference type="ARBA" id="ARBA00004651"/>
    </source>
</evidence>
<evidence type="ECO:0000256" key="5">
    <source>
        <dbReference type="ARBA" id="ARBA00022692"/>
    </source>
</evidence>
<feature type="transmembrane region" description="Helical" evidence="9">
    <location>
        <begin position="235"/>
        <end position="257"/>
    </location>
</feature>
<keyword evidence="4" id="KW-1003">Cell membrane</keyword>
<comment type="similarity">
    <text evidence="2">Belongs to the major facilitator superfamily. TCR/Tet family.</text>
</comment>
<feature type="transmembrane region" description="Helical" evidence="9">
    <location>
        <begin position="209"/>
        <end position="229"/>
    </location>
</feature>
<dbReference type="PROSITE" id="PS50850">
    <property type="entry name" value="MFS"/>
    <property type="match status" value="1"/>
</dbReference>
<sequence length="557" mass="59019">MTTSVETRPATGMSQKNIILLFIGLMVTMLLASLNQTVLSTALPTIVGELNGVDQMTWVITAYILAMTIVMPVYGRISDLLGRKPVILFAITVFIAGSVVGALAGNIMWLIVARVIQGLGGGGLMILAQAAIADVVSPRDRGRYMGFMGAVFAVASVAGPLLGGWLTEGPGWRWAFWLNVPLGALAIVATIAFMRIPKPQHDERPRLDFEGMALIALATTAIVLIGTWGGSQYDWVSPQIIVLIVAAVVLAVAFVFVEKRAQMPIIPMQLFSRRNFTLTTIAALMVGIAMFGTLGYMPTYIQMVTGVDATVAGLYMTPMMGGLLVTSIISGQIVSRTGRYKVFTLAGAVVIGLGLWLLSSMHPQTPNWQMCVYLGVFGIGIGLIMQILTLIVQNEFPGAFVGTATAANNYFRQVGATLGSAVVGSIFTSRLISLLSDRVPQGDGGGLGGGGEKNLTPSLVNSLPDAIRGPVVESYNDALLPIFLFFVPLAVIALIVMAFVDEKPLSTKVRGEAEVEGLGEGQVLPEPFEISEPATTGETADETAAAPRREKGDPVDA</sequence>
<dbReference type="SUPFAM" id="SSF103473">
    <property type="entry name" value="MFS general substrate transporter"/>
    <property type="match status" value="2"/>
</dbReference>
<feature type="transmembrane region" description="Helical" evidence="9">
    <location>
        <begin position="413"/>
        <end position="432"/>
    </location>
</feature>
<feature type="transmembrane region" description="Helical" evidence="9">
    <location>
        <begin position="309"/>
        <end position="330"/>
    </location>
</feature>
<feature type="domain" description="Major facilitator superfamily (MFS) profile" evidence="10">
    <location>
        <begin position="21"/>
        <end position="505"/>
    </location>
</feature>
<proteinExistence type="inferred from homology"/>